<dbReference type="EMBL" id="JBHULV010000049">
    <property type="protein sequence ID" value="MFD2732899.1"/>
    <property type="molecule type" value="Genomic_DNA"/>
</dbReference>
<dbReference type="SUPFAM" id="SSF48452">
    <property type="entry name" value="TPR-like"/>
    <property type="match status" value="1"/>
</dbReference>
<protein>
    <submittedName>
        <fullName evidence="1">SusD/RagB family nutrient-binding outer membrane lipoprotein</fullName>
    </submittedName>
</protein>
<organism evidence="1 2">
    <name type="scientific">Pedobacter alpinus</name>
    <dbReference type="NCBI Taxonomy" id="1590643"/>
    <lineage>
        <taxon>Bacteria</taxon>
        <taxon>Pseudomonadati</taxon>
        <taxon>Bacteroidota</taxon>
        <taxon>Sphingobacteriia</taxon>
        <taxon>Sphingobacteriales</taxon>
        <taxon>Sphingobacteriaceae</taxon>
        <taxon>Pedobacter</taxon>
    </lineage>
</organism>
<keyword evidence="1" id="KW-0449">Lipoprotein</keyword>
<dbReference type="PROSITE" id="PS51257">
    <property type="entry name" value="PROKAR_LIPOPROTEIN"/>
    <property type="match status" value="1"/>
</dbReference>
<proteinExistence type="predicted"/>
<dbReference type="InterPro" id="IPR011990">
    <property type="entry name" value="TPR-like_helical_dom_sf"/>
</dbReference>
<dbReference type="Gene3D" id="1.25.40.390">
    <property type="match status" value="1"/>
</dbReference>
<gene>
    <name evidence="1" type="ORF">ACFSSE_14405</name>
</gene>
<evidence type="ECO:0000313" key="1">
    <source>
        <dbReference type="EMBL" id="MFD2732899.1"/>
    </source>
</evidence>
<comment type="caution">
    <text evidence="1">The sequence shown here is derived from an EMBL/GenBank/DDBJ whole genome shotgun (WGS) entry which is preliminary data.</text>
</comment>
<evidence type="ECO:0000313" key="2">
    <source>
        <dbReference type="Proteomes" id="UP001597546"/>
    </source>
</evidence>
<keyword evidence="2" id="KW-1185">Reference proteome</keyword>
<dbReference type="Proteomes" id="UP001597546">
    <property type="component" value="Unassembled WGS sequence"/>
</dbReference>
<accession>A0ABW5TVK9</accession>
<sequence>MKRYIIILLATLGMASCTKDLSEINTNPNSPIDAQPSLLFRKVLFDYGEQMSFESFDAGNLLGQYFTMIDFNNFDRHALAEPLYAGNPWPFIYKNLRDNEIILQKANANPTFAVYKGPALVMKAYMTAALTDLYGDVPYSEALQGKSELFTPKYDKQEDIYQGENGILKNLENAVVTMTAYSGTTVLEGDIVYNGNLQNWIRFANSLRIKYLMRISGKVNVAAQLQAIYAAGNYIGANANNAVFQFSATAPNNFRITTARIGDFSLYILSKTAEEILKNNNDPRLNLFYRPTASNAANYTGLVNGPGTAVDVKNFSLTGIIFRENGANLKFNYMTAWETNFFLAEAAQKGLVSATAKTLYDLAVTQGFEYWNTTMPATYLTVGSPAFFNPLSPDALKQIITQKWIPNNLNGYEAWIEFRRTGFPILKQVQASRNNGLYPVRMPYPQEEATLNATNYSTAAIATNNNSINTKVWWNN</sequence>
<dbReference type="Pfam" id="PF12771">
    <property type="entry name" value="SusD-like_2"/>
    <property type="match status" value="1"/>
</dbReference>
<name>A0ABW5TVK9_9SPHI</name>
<dbReference type="RefSeq" id="WP_379047290.1">
    <property type="nucleotide sequence ID" value="NZ_JBHSKW010000065.1"/>
</dbReference>
<dbReference type="InterPro" id="IPR041662">
    <property type="entry name" value="SusD-like_2"/>
</dbReference>
<reference evidence="2" key="1">
    <citation type="journal article" date="2019" name="Int. J. Syst. Evol. Microbiol.">
        <title>The Global Catalogue of Microorganisms (GCM) 10K type strain sequencing project: providing services to taxonomists for standard genome sequencing and annotation.</title>
        <authorList>
            <consortium name="The Broad Institute Genomics Platform"/>
            <consortium name="The Broad Institute Genome Sequencing Center for Infectious Disease"/>
            <person name="Wu L."/>
            <person name="Ma J."/>
        </authorList>
    </citation>
    <scope>NUCLEOTIDE SEQUENCE [LARGE SCALE GENOMIC DNA]</scope>
    <source>
        <strain evidence="2">KCTC 42456</strain>
    </source>
</reference>